<dbReference type="EMBL" id="MN739403">
    <property type="protein sequence ID" value="QHT02867.1"/>
    <property type="molecule type" value="Genomic_DNA"/>
</dbReference>
<protein>
    <submittedName>
        <fullName evidence="1">Uncharacterized protein</fullName>
    </submittedName>
</protein>
<proteinExistence type="predicted"/>
<dbReference type="AlphaFoldDB" id="A0A6C0CEY8"/>
<sequence>MCFVAGSFVIEDKDEEMLKILIVSSSLCLRGASSHTSLNPQQYNEKIGEITYVCKKCI</sequence>
<accession>A0A6C0CEY8</accession>
<reference evidence="1" key="1">
    <citation type="journal article" date="2020" name="Nature">
        <title>Giant virus diversity and host interactions through global metagenomics.</title>
        <authorList>
            <person name="Schulz F."/>
            <person name="Roux S."/>
            <person name="Paez-Espino D."/>
            <person name="Jungbluth S."/>
            <person name="Walsh D.A."/>
            <person name="Denef V.J."/>
            <person name="McMahon K.D."/>
            <person name="Konstantinidis K.T."/>
            <person name="Eloe-Fadrosh E.A."/>
            <person name="Kyrpides N.C."/>
            <person name="Woyke T."/>
        </authorList>
    </citation>
    <scope>NUCLEOTIDE SEQUENCE</scope>
    <source>
        <strain evidence="1">GVMAG-M-3300020727-4</strain>
    </source>
</reference>
<organism evidence="1">
    <name type="scientific">viral metagenome</name>
    <dbReference type="NCBI Taxonomy" id="1070528"/>
    <lineage>
        <taxon>unclassified sequences</taxon>
        <taxon>metagenomes</taxon>
        <taxon>organismal metagenomes</taxon>
    </lineage>
</organism>
<name>A0A6C0CEY8_9ZZZZ</name>
<evidence type="ECO:0000313" key="1">
    <source>
        <dbReference type="EMBL" id="QHT02867.1"/>
    </source>
</evidence>